<evidence type="ECO:0000313" key="4">
    <source>
        <dbReference type="EMBL" id="KAK8228982.1"/>
    </source>
</evidence>
<reference evidence="4 5" key="1">
    <citation type="submission" date="2024-04" db="EMBL/GenBank/DDBJ databases">
        <title>Phyllosticta paracitricarpa is synonymous to the EU quarantine fungus P. citricarpa based on phylogenomic analyses.</title>
        <authorList>
            <consortium name="Lawrence Berkeley National Laboratory"/>
            <person name="Van Ingen-Buijs V.A."/>
            <person name="Van Westerhoven A.C."/>
            <person name="Haridas S."/>
            <person name="Skiadas P."/>
            <person name="Martin F."/>
            <person name="Groenewald J.Z."/>
            <person name="Crous P.W."/>
            <person name="Seidl M.F."/>
        </authorList>
    </citation>
    <scope>NUCLEOTIDE SEQUENCE [LARGE SCALE GENOMIC DNA]</scope>
    <source>
        <strain evidence="4 5">CBS 123374</strain>
    </source>
</reference>
<dbReference type="PANTHER" id="PTHR42091:SF1">
    <property type="entry name" value="CONSERVED GLYCINE-RICH PROTEIN (AFU_ORTHOLOGUE AFUA_7G02440)"/>
    <property type="match status" value="1"/>
</dbReference>
<dbReference type="InterPro" id="IPR056634">
    <property type="entry name" value="DUF7732"/>
</dbReference>
<evidence type="ECO:0000256" key="2">
    <source>
        <dbReference type="SAM" id="SignalP"/>
    </source>
</evidence>
<feature type="chain" id="PRO_5046539475" description="DUF7732 domain-containing protein" evidence="2">
    <location>
        <begin position="21"/>
        <end position="289"/>
    </location>
</feature>
<evidence type="ECO:0000256" key="1">
    <source>
        <dbReference type="SAM" id="MobiDB-lite"/>
    </source>
</evidence>
<dbReference type="EMBL" id="JBBWRZ010000009">
    <property type="protein sequence ID" value="KAK8228982.1"/>
    <property type="molecule type" value="Genomic_DNA"/>
</dbReference>
<comment type="caution">
    <text evidence="4">The sequence shown here is derived from an EMBL/GenBank/DDBJ whole genome shotgun (WGS) entry which is preliminary data.</text>
</comment>
<feature type="compositionally biased region" description="Gly residues" evidence="1">
    <location>
        <begin position="62"/>
        <end position="80"/>
    </location>
</feature>
<evidence type="ECO:0000259" key="3">
    <source>
        <dbReference type="Pfam" id="PF24866"/>
    </source>
</evidence>
<accession>A0ABR1YG16</accession>
<protein>
    <recommendedName>
        <fullName evidence="3">DUF7732 domain-containing protein</fullName>
    </recommendedName>
</protein>
<dbReference type="Proteomes" id="UP001492380">
    <property type="component" value="Unassembled WGS sequence"/>
</dbReference>
<sequence length="289" mass="28811">MKFFHNLCVLAVACATTASALSVPRDTHALALRDEDALNDVLGPRAADVIHANALEKRKGGGGRGGGSSSSGGGKSGGSSGSSSSGRTSSSSNTGGSTKSGSGRTPAYGGGRYYAGGAAVPYAAGSRSALGLVPFLLPLTALAFIPLLAWGWASGLGGYQYAYTHPYSFHNRSADANNNNNATNTTLPVVCYCQQYTTCGCDDNTDSAYFDSLVGNGSYAGLNKSVVDVARVNGSDTLILNGVLPNGTTAAGGSDSAAGPGAFANVVVSGWLGWAAYAALVCGAVAVGL</sequence>
<name>A0ABR1YG16_9PEZI</name>
<keyword evidence="2" id="KW-0732">Signal</keyword>
<feature type="domain" description="DUF7732" evidence="3">
    <location>
        <begin position="113"/>
        <end position="248"/>
    </location>
</feature>
<feature type="signal peptide" evidence="2">
    <location>
        <begin position="1"/>
        <end position="20"/>
    </location>
</feature>
<evidence type="ECO:0000313" key="5">
    <source>
        <dbReference type="Proteomes" id="UP001492380"/>
    </source>
</evidence>
<feature type="region of interest" description="Disordered" evidence="1">
    <location>
        <begin position="54"/>
        <end position="104"/>
    </location>
</feature>
<dbReference type="Pfam" id="PF24866">
    <property type="entry name" value="DUF7732"/>
    <property type="match status" value="1"/>
</dbReference>
<feature type="compositionally biased region" description="Low complexity" evidence="1">
    <location>
        <begin position="81"/>
        <end position="104"/>
    </location>
</feature>
<organism evidence="4 5">
    <name type="scientific">Phyllosticta capitalensis</name>
    <dbReference type="NCBI Taxonomy" id="121624"/>
    <lineage>
        <taxon>Eukaryota</taxon>
        <taxon>Fungi</taxon>
        <taxon>Dikarya</taxon>
        <taxon>Ascomycota</taxon>
        <taxon>Pezizomycotina</taxon>
        <taxon>Dothideomycetes</taxon>
        <taxon>Dothideomycetes incertae sedis</taxon>
        <taxon>Botryosphaeriales</taxon>
        <taxon>Phyllostictaceae</taxon>
        <taxon>Phyllosticta</taxon>
    </lineage>
</organism>
<gene>
    <name evidence="4" type="ORF">HDK90DRAFT_343315</name>
</gene>
<proteinExistence type="predicted"/>
<keyword evidence="5" id="KW-1185">Reference proteome</keyword>
<dbReference type="PANTHER" id="PTHR42091">
    <property type="entry name" value="CONSERVED GLYCINE-RICH PROTEIN (AFU_ORTHOLOGUE AFUA_7G02440)"/>
    <property type="match status" value="1"/>
</dbReference>